<dbReference type="Pfam" id="PF02195">
    <property type="entry name" value="ParB_N"/>
    <property type="match status" value="1"/>
</dbReference>
<dbReference type="PANTHER" id="PTHR33375:SF1">
    <property type="entry name" value="CHROMOSOME-PARTITIONING PROTEIN PARB-RELATED"/>
    <property type="match status" value="1"/>
</dbReference>
<proteinExistence type="inferred from homology"/>
<evidence type="ECO:0000256" key="1">
    <source>
        <dbReference type="ARBA" id="ARBA00006295"/>
    </source>
</evidence>
<dbReference type="Pfam" id="PF23552">
    <property type="entry name" value="ParB_C"/>
    <property type="match status" value="1"/>
</dbReference>
<keyword evidence="3" id="KW-0238">DNA-binding</keyword>
<name>A0A1F6BL87_9BACT</name>
<keyword evidence="2" id="KW-0159">Chromosome partition</keyword>
<dbReference type="Proteomes" id="UP000176273">
    <property type="component" value="Unassembled WGS sequence"/>
</dbReference>
<evidence type="ECO:0000313" key="6">
    <source>
        <dbReference type="Proteomes" id="UP000176273"/>
    </source>
</evidence>
<dbReference type="EMBL" id="MFKH01000006">
    <property type="protein sequence ID" value="OGG37684.1"/>
    <property type="molecule type" value="Genomic_DNA"/>
</dbReference>
<organism evidence="5 6">
    <name type="scientific">Candidatus Jorgensenbacteria bacterium GWA1_54_12</name>
    <dbReference type="NCBI Taxonomy" id="1798468"/>
    <lineage>
        <taxon>Bacteria</taxon>
        <taxon>Candidatus Joergenseniibacteriota</taxon>
    </lineage>
</organism>
<dbReference type="SMART" id="SM00470">
    <property type="entry name" value="ParB"/>
    <property type="match status" value="1"/>
</dbReference>
<dbReference type="SUPFAM" id="SSF110849">
    <property type="entry name" value="ParB/Sulfiredoxin"/>
    <property type="match status" value="1"/>
</dbReference>
<protein>
    <recommendedName>
        <fullName evidence="4">ParB-like N-terminal domain-containing protein</fullName>
    </recommendedName>
</protein>
<dbReference type="InterPro" id="IPR004437">
    <property type="entry name" value="ParB/RepB/Spo0J"/>
</dbReference>
<dbReference type="FunFam" id="3.90.1530.30:FF:000001">
    <property type="entry name" value="Chromosome partitioning protein ParB"/>
    <property type="match status" value="1"/>
</dbReference>
<dbReference type="Pfam" id="PF17762">
    <property type="entry name" value="HTH_ParB"/>
    <property type="match status" value="1"/>
</dbReference>
<dbReference type="InterPro" id="IPR036086">
    <property type="entry name" value="ParB/Sulfiredoxin_sf"/>
</dbReference>
<dbReference type="InterPro" id="IPR057240">
    <property type="entry name" value="ParB_dimer_C"/>
</dbReference>
<comment type="similarity">
    <text evidence="1">Belongs to the ParB family.</text>
</comment>
<sequence length="257" mass="29484">MFQIETSKIKPNPYQPRREYNEEELNELAQSIREYGIIQPLIVSRVETESEKGTDVEYQLISGERRLRAAKRAGLPRVPAVVRREPPNRDKLSLALIENLQRSDLNPVEAARGYARLQDEFQITQREIASKTGRSRAAIANALRLLNLPSHMQKAIETSRLNESQGRALLKETNLHLQEQLFQAFLEGRKTLRAPKEPHETKRHETFWEREIENRLGAPVSITREAGGKGKITVRFFSEEEWEALRSRLTGGAEAHS</sequence>
<dbReference type="InterPro" id="IPR041468">
    <property type="entry name" value="HTH_ParB/Spo0J"/>
</dbReference>
<dbReference type="GO" id="GO:0003677">
    <property type="term" value="F:DNA binding"/>
    <property type="evidence" value="ECO:0007669"/>
    <property type="project" value="UniProtKB-KW"/>
</dbReference>
<dbReference type="Gene3D" id="1.10.10.2830">
    <property type="match status" value="1"/>
</dbReference>
<dbReference type="GO" id="GO:0005694">
    <property type="term" value="C:chromosome"/>
    <property type="evidence" value="ECO:0007669"/>
    <property type="project" value="TreeGrafter"/>
</dbReference>
<evidence type="ECO:0000256" key="3">
    <source>
        <dbReference type="ARBA" id="ARBA00023125"/>
    </source>
</evidence>
<dbReference type="NCBIfam" id="TIGR00180">
    <property type="entry name" value="parB_part"/>
    <property type="match status" value="1"/>
</dbReference>
<dbReference type="FunFam" id="1.10.10.2830:FF:000001">
    <property type="entry name" value="Chromosome partitioning protein ParB"/>
    <property type="match status" value="1"/>
</dbReference>
<dbReference type="GO" id="GO:0007059">
    <property type="term" value="P:chromosome segregation"/>
    <property type="evidence" value="ECO:0007669"/>
    <property type="project" value="UniProtKB-KW"/>
</dbReference>
<dbReference type="InterPro" id="IPR050336">
    <property type="entry name" value="Chromosome_partition/occlusion"/>
</dbReference>
<accession>A0A1F6BL87</accession>
<dbReference type="STRING" id="1798468.A2110_00600"/>
<dbReference type="PANTHER" id="PTHR33375">
    <property type="entry name" value="CHROMOSOME-PARTITIONING PROTEIN PARB-RELATED"/>
    <property type="match status" value="1"/>
</dbReference>
<comment type="caution">
    <text evidence="5">The sequence shown here is derived from an EMBL/GenBank/DDBJ whole genome shotgun (WGS) entry which is preliminary data.</text>
</comment>
<dbReference type="Gene3D" id="3.90.1530.30">
    <property type="match status" value="1"/>
</dbReference>
<evidence type="ECO:0000313" key="5">
    <source>
        <dbReference type="EMBL" id="OGG37684.1"/>
    </source>
</evidence>
<evidence type="ECO:0000259" key="4">
    <source>
        <dbReference type="SMART" id="SM00470"/>
    </source>
</evidence>
<evidence type="ECO:0000256" key="2">
    <source>
        <dbReference type="ARBA" id="ARBA00022829"/>
    </source>
</evidence>
<dbReference type="InterPro" id="IPR003115">
    <property type="entry name" value="ParB_N"/>
</dbReference>
<feature type="domain" description="ParB-like N-terminal" evidence="4">
    <location>
        <begin position="2"/>
        <end position="100"/>
    </location>
</feature>
<dbReference type="AlphaFoldDB" id="A0A1F6BL87"/>
<reference evidence="5 6" key="1">
    <citation type="journal article" date="2016" name="Nat. Commun.">
        <title>Thousands of microbial genomes shed light on interconnected biogeochemical processes in an aquifer system.</title>
        <authorList>
            <person name="Anantharaman K."/>
            <person name="Brown C.T."/>
            <person name="Hug L.A."/>
            <person name="Sharon I."/>
            <person name="Castelle C.J."/>
            <person name="Probst A.J."/>
            <person name="Thomas B.C."/>
            <person name="Singh A."/>
            <person name="Wilkins M.J."/>
            <person name="Karaoz U."/>
            <person name="Brodie E.L."/>
            <person name="Williams K.H."/>
            <person name="Hubbard S.S."/>
            <person name="Banfield J.F."/>
        </authorList>
    </citation>
    <scope>NUCLEOTIDE SEQUENCE [LARGE SCALE GENOMIC DNA]</scope>
</reference>
<gene>
    <name evidence="5" type="ORF">A2110_00600</name>
</gene>